<dbReference type="GO" id="GO:0031267">
    <property type="term" value="F:small GTPase binding"/>
    <property type="evidence" value="ECO:0007669"/>
    <property type="project" value="TreeGrafter"/>
</dbReference>
<sequence length="1007" mass="115212">MSEDMSMFKKMKDKITDEVSSATNRLQNIQIIDQLATSIGQQVVKNDSMPHQRLPDLPEHTALPTDSRFSLIDDNPIVDCEEEDELNSEISPQHQLFNERTIRRLKSSSASSDDRRTPKNKNGPSPSAVHWVEYGSQHSVIDVNHLSSDLDDDLDGEIDLLDEKRLPSTSNNVKPDDDMSASDRLITYKARYRDVVHALRRLNDDHRLDRSQLESKTKELTAQISALKEELHNVRQQLLTTNNSAINSDSERKSNSSSPHQSNKQTSKIKDLENLMAKCKESLKAKNAQLKILKNQLNEVDKFREQMDELKSDLKELKNAHETWTLSIAESKRVMHQEIEDKNSEMETIKSQLKECNHRLLQQKSNIQNLESRLVSMSAAHQKERESLIKELTNTKNSAINRLQKQHELQLERVKLDLEKTIESLKAEILIRDEQILRGGQRQQELEKQNLDLKTDLDDYKKRCEDYVGNLDELKTEKEGHAKEIEELKSQINELKNESTDCADLKAKNVALEQHTQELNQQVQDLSDEVSRLKETNEELEQRVNDIKSKTKEEEEEKEKPCSSCHDLRGQLSKEAENHEQALYELHTKLDLMTTANTDQEKALNDLMTERDAALESVKASKLELEELSKKNESLLQVLQDNDSEMQAQQEQLNQIASFKQQLEVLKKENASLSSSLNQIKSELTERNCDLAQAQETINELEKKLTEADQAFKNASADVENLKREKESLLVNLESESKTRRETDQHLIVNILAALKNLETPETSPGSDKNYQAAAAAGDQSISKDGENHLPDPIKLSENLSSLALDRSTAYMTSNQRLQAVLLDNTMISEEVKRLREELNALSQEKAQEIMSSLEEVERLRTENQALIHDQKAYDDQIEILEAEIETLKQKVSEVDSHQCQMVEASTETTDETAKIIEELASKNNEIEQLRKLVAETEANRKSLQMVESADIPSSTEFEYLKNIVYQFLMGREPITLARVISAIFKFDKDQMEQICKIQEAIHQVTS</sequence>
<dbReference type="SUPFAM" id="SSF101283">
    <property type="entry name" value="GRIP domain"/>
    <property type="match status" value="1"/>
</dbReference>
<feature type="compositionally biased region" description="Polar residues" evidence="2">
    <location>
        <begin position="88"/>
        <end position="98"/>
    </location>
</feature>
<accession>A0A6G1SQ86</accession>
<evidence type="ECO:0000256" key="2">
    <source>
        <dbReference type="SAM" id="MobiDB-lite"/>
    </source>
</evidence>
<feature type="region of interest" description="Disordered" evidence="2">
    <location>
        <begin position="84"/>
        <end position="128"/>
    </location>
</feature>
<evidence type="ECO:0000259" key="3">
    <source>
        <dbReference type="PROSITE" id="PS50913"/>
    </source>
</evidence>
<name>A0A6G1SQ86_9ACAR</name>
<keyword evidence="1" id="KW-0175">Coiled coil</keyword>
<proteinExistence type="predicted"/>
<dbReference type="Pfam" id="PF01465">
    <property type="entry name" value="GRIP"/>
    <property type="match status" value="1"/>
</dbReference>
<dbReference type="PANTHER" id="PTHR19327">
    <property type="entry name" value="GOLGIN"/>
    <property type="match status" value="1"/>
</dbReference>
<feature type="region of interest" description="Disordered" evidence="2">
    <location>
        <begin position="49"/>
        <end position="70"/>
    </location>
</feature>
<feature type="coiled-coil region" evidence="1">
    <location>
        <begin position="825"/>
        <end position="947"/>
    </location>
</feature>
<feature type="coiled-coil region" evidence="1">
    <location>
        <begin position="611"/>
        <end position="739"/>
    </location>
</feature>
<dbReference type="PROSITE" id="PS50913">
    <property type="entry name" value="GRIP"/>
    <property type="match status" value="1"/>
</dbReference>
<dbReference type="Gene3D" id="1.10.287.1490">
    <property type="match status" value="1"/>
</dbReference>
<feature type="compositionally biased region" description="Basic and acidic residues" evidence="2">
    <location>
        <begin position="782"/>
        <end position="792"/>
    </location>
</feature>
<feature type="compositionally biased region" description="Basic and acidic residues" evidence="2">
    <location>
        <begin position="49"/>
        <end position="59"/>
    </location>
</feature>
<feature type="region of interest" description="Disordered" evidence="2">
    <location>
        <begin position="241"/>
        <end position="269"/>
    </location>
</feature>
<dbReference type="InterPro" id="IPR000237">
    <property type="entry name" value="GRIP_dom"/>
</dbReference>
<protein>
    <submittedName>
        <fullName evidence="4">Golgin subfamily A member 4</fullName>
    </submittedName>
</protein>
<organism evidence="4">
    <name type="scientific">Aceria tosichella</name>
    <name type="common">wheat curl mite</name>
    <dbReference type="NCBI Taxonomy" id="561515"/>
    <lineage>
        <taxon>Eukaryota</taxon>
        <taxon>Metazoa</taxon>
        <taxon>Ecdysozoa</taxon>
        <taxon>Arthropoda</taxon>
        <taxon>Chelicerata</taxon>
        <taxon>Arachnida</taxon>
        <taxon>Acari</taxon>
        <taxon>Acariformes</taxon>
        <taxon>Trombidiformes</taxon>
        <taxon>Prostigmata</taxon>
        <taxon>Eupodina</taxon>
        <taxon>Eriophyoidea</taxon>
        <taxon>Eriophyidae</taxon>
        <taxon>Eriophyinae</taxon>
        <taxon>Aceriini</taxon>
        <taxon>Aceria</taxon>
    </lineage>
</organism>
<gene>
    <name evidence="4" type="primary">GOLGA4</name>
    <name evidence="4" type="ORF">g.18288</name>
</gene>
<dbReference type="GO" id="GO:0048193">
    <property type="term" value="P:Golgi vesicle transport"/>
    <property type="evidence" value="ECO:0007669"/>
    <property type="project" value="TreeGrafter"/>
</dbReference>
<dbReference type="Gene3D" id="1.10.220.60">
    <property type="entry name" value="GRIP domain"/>
    <property type="match status" value="1"/>
</dbReference>
<evidence type="ECO:0000256" key="1">
    <source>
        <dbReference type="SAM" id="Coils"/>
    </source>
</evidence>
<dbReference type="GO" id="GO:0005794">
    <property type="term" value="C:Golgi apparatus"/>
    <property type="evidence" value="ECO:0007669"/>
    <property type="project" value="TreeGrafter"/>
</dbReference>
<feature type="domain" description="GRIP" evidence="3">
    <location>
        <begin position="951"/>
        <end position="998"/>
    </location>
</feature>
<reference evidence="4" key="1">
    <citation type="submission" date="2018-10" db="EMBL/GenBank/DDBJ databases">
        <title>Transcriptome assembly of Aceria tosichella (Wheat curl mite) Type 2.</title>
        <authorList>
            <person name="Scully E.D."/>
            <person name="Geib S.M."/>
            <person name="Palmer N.A."/>
            <person name="Gupta A.K."/>
            <person name="Sarath G."/>
            <person name="Tatineni S."/>
        </authorList>
    </citation>
    <scope>NUCLEOTIDE SEQUENCE</scope>
    <source>
        <strain evidence="4">LincolnNE</strain>
    </source>
</reference>
<feature type="region of interest" description="Disordered" evidence="2">
    <location>
        <begin position="760"/>
        <end position="792"/>
    </location>
</feature>
<dbReference type="AlphaFoldDB" id="A0A6G1SQ86"/>
<feature type="compositionally biased region" description="Polar residues" evidence="2">
    <location>
        <begin position="760"/>
        <end position="770"/>
    </location>
</feature>
<evidence type="ECO:0000313" key="4">
    <source>
        <dbReference type="EMBL" id="MDE52142.1"/>
    </source>
</evidence>
<dbReference type="PANTHER" id="PTHR19327:SF0">
    <property type="entry name" value="GOLGIN SUBFAMILY A MEMBER 4"/>
    <property type="match status" value="1"/>
</dbReference>
<dbReference type="SMART" id="SM00755">
    <property type="entry name" value="Grip"/>
    <property type="match status" value="1"/>
</dbReference>
<feature type="region of interest" description="Disordered" evidence="2">
    <location>
        <begin position="534"/>
        <end position="566"/>
    </location>
</feature>
<dbReference type="EMBL" id="GGYP01007371">
    <property type="protein sequence ID" value="MDE52142.1"/>
    <property type="molecule type" value="Transcribed_RNA"/>
</dbReference>